<dbReference type="AlphaFoldDB" id="A0A516KJX0"/>
<keyword evidence="2" id="KW-1185">Reference proteome</keyword>
<dbReference type="NCBIfam" id="NF038310">
    <property type="entry name" value="lysogeny_AimR"/>
    <property type="match status" value="1"/>
</dbReference>
<proteinExistence type="predicted"/>
<evidence type="ECO:0000313" key="2">
    <source>
        <dbReference type="Proteomes" id="UP000315215"/>
    </source>
</evidence>
<gene>
    <name evidence="1" type="ORF">FN924_16830</name>
</gene>
<organism evidence="1 2">
    <name type="scientific">Radiobacillus deserti</name>
    <dbReference type="NCBI Taxonomy" id="2594883"/>
    <lineage>
        <taxon>Bacteria</taxon>
        <taxon>Bacillati</taxon>
        <taxon>Bacillota</taxon>
        <taxon>Bacilli</taxon>
        <taxon>Bacillales</taxon>
        <taxon>Bacillaceae</taxon>
        <taxon>Radiobacillus</taxon>
    </lineage>
</organism>
<dbReference type="RefSeq" id="WP_143896480.1">
    <property type="nucleotide sequence ID" value="NZ_CP041666.1"/>
</dbReference>
<dbReference type="Pfam" id="PF22871">
    <property type="entry name" value="AimR"/>
    <property type="match status" value="1"/>
</dbReference>
<dbReference type="EMBL" id="CP041666">
    <property type="protein sequence ID" value="QDP41692.1"/>
    <property type="molecule type" value="Genomic_DNA"/>
</dbReference>
<name>A0A516KJX0_9BACI</name>
<dbReference type="OrthoDB" id="2692106at2"/>
<reference evidence="1 2" key="1">
    <citation type="submission" date="2019-07" db="EMBL/GenBank/DDBJ databases">
        <authorList>
            <person name="Li J."/>
        </authorList>
    </citation>
    <scope>NUCLEOTIDE SEQUENCE [LARGE SCALE GENOMIC DNA]</scope>
    <source>
        <strain evidence="1 2">TKL69</strain>
    </source>
</reference>
<dbReference type="KEGG" id="aqt:FN924_16830"/>
<dbReference type="InterPro" id="IPR047705">
    <property type="entry name" value="AimR-like"/>
</dbReference>
<evidence type="ECO:0000313" key="1">
    <source>
        <dbReference type="EMBL" id="QDP41692.1"/>
    </source>
</evidence>
<sequence>MVKARTECLFNKVQARNAQRLIEPFLHQEADWPMYQIFQILSASNPMEDAIEGMRQFCMRTELSENMRVGLEFLYSHGFLDDLELLIEKNRVSSNRQNRNWAKLYDVILIRRRSRQKPQEYLTRLSTIHVEEQELICLKDMLHVYAYFELRQYGMLGNYVDRLQMTIDEMENQFFQSLMQVKLDEIWMTYYWKRNEMIIARKYGYRVLNHTFNPRKKIDIHNAMGLGYVLDNYEQAIGHARQGLKIAQEINHSPAIYGISNCTIPFISAFHGHTKGVQSMDQAEIAHLALADGDRHTCIAILESFPNLSPFQQYYLGKAKKDKWLLQESYHRFIHEQSDYFYAMMPLIELKELS</sequence>
<accession>A0A516KJX0</accession>
<protein>
    <submittedName>
        <fullName evidence="1">Uncharacterized protein</fullName>
    </submittedName>
</protein>
<dbReference type="Proteomes" id="UP000315215">
    <property type="component" value="Chromosome"/>
</dbReference>